<gene>
    <name evidence="3" type="ORF">SAMN05421693_10144</name>
</gene>
<dbReference type="STRING" id="867345.SAMN05421693_10144"/>
<name>A0A1H8YXK4_9GAMM</name>
<evidence type="ECO:0000313" key="4">
    <source>
        <dbReference type="Proteomes" id="UP000199496"/>
    </source>
</evidence>
<dbReference type="PANTHER" id="PTHR30188">
    <property type="entry name" value="ABC TRANSPORTER PERMEASE PROTEIN-RELATED"/>
    <property type="match status" value="1"/>
</dbReference>
<accession>A0A1H8YXK4</accession>
<dbReference type="SUPFAM" id="SSF52091">
    <property type="entry name" value="SpoIIaa-like"/>
    <property type="match status" value="1"/>
</dbReference>
<feature type="transmembrane region" description="Helical" evidence="1">
    <location>
        <begin position="330"/>
        <end position="350"/>
    </location>
</feature>
<dbReference type="InterPro" id="IPR002645">
    <property type="entry name" value="STAS_dom"/>
</dbReference>
<dbReference type="Proteomes" id="UP000199496">
    <property type="component" value="Unassembled WGS sequence"/>
</dbReference>
<comment type="similarity">
    <text evidence="1">Belongs to the MlaE permease family.</text>
</comment>
<keyword evidence="1" id="KW-1133">Transmembrane helix</keyword>
<feature type="transmembrane region" description="Helical" evidence="1">
    <location>
        <begin position="281"/>
        <end position="310"/>
    </location>
</feature>
<dbReference type="InterPro" id="IPR003453">
    <property type="entry name" value="ABC_MlaE_roteobac"/>
</dbReference>
<dbReference type="Pfam" id="PF02405">
    <property type="entry name" value="MlaE"/>
    <property type="match status" value="1"/>
</dbReference>
<feature type="transmembrane region" description="Helical" evidence="1">
    <location>
        <begin position="218"/>
        <end position="242"/>
    </location>
</feature>
<feature type="transmembrane region" description="Helical" evidence="1">
    <location>
        <begin position="184"/>
        <end position="206"/>
    </location>
</feature>
<reference evidence="3 4" key="1">
    <citation type="submission" date="2016-10" db="EMBL/GenBank/DDBJ databases">
        <authorList>
            <person name="de Groot N.N."/>
        </authorList>
    </citation>
    <scope>NUCLEOTIDE SEQUENCE [LARGE SCALE GENOMIC DNA]</scope>
    <source>
        <strain evidence="3 4">B7-7</strain>
    </source>
</reference>
<keyword evidence="1" id="KW-1003">Cell membrane</keyword>
<evidence type="ECO:0000259" key="2">
    <source>
        <dbReference type="PROSITE" id="PS50801"/>
    </source>
</evidence>
<protein>
    <submittedName>
        <fullName evidence="3">Phospholipid/cholesterol/gamma-HCH transport system permease protein</fullName>
    </submittedName>
</protein>
<dbReference type="InterPro" id="IPR058548">
    <property type="entry name" value="MlaB-like_STAS"/>
</dbReference>
<dbReference type="GO" id="GO:0005548">
    <property type="term" value="F:phospholipid transporter activity"/>
    <property type="evidence" value="ECO:0007669"/>
    <property type="project" value="TreeGrafter"/>
</dbReference>
<organism evidence="3 4">
    <name type="scientific">Ectothiorhodospira magna</name>
    <dbReference type="NCBI Taxonomy" id="867345"/>
    <lineage>
        <taxon>Bacteria</taxon>
        <taxon>Pseudomonadati</taxon>
        <taxon>Pseudomonadota</taxon>
        <taxon>Gammaproteobacteria</taxon>
        <taxon>Chromatiales</taxon>
        <taxon>Ectothiorhodospiraceae</taxon>
        <taxon>Ectothiorhodospira</taxon>
    </lineage>
</organism>
<dbReference type="CDD" id="cd07043">
    <property type="entry name" value="STAS_anti-anti-sigma_factors"/>
    <property type="match status" value="1"/>
</dbReference>
<dbReference type="GO" id="GO:0043190">
    <property type="term" value="C:ATP-binding cassette (ABC) transporter complex"/>
    <property type="evidence" value="ECO:0007669"/>
    <property type="project" value="InterPro"/>
</dbReference>
<evidence type="ECO:0000256" key="1">
    <source>
        <dbReference type="RuleBase" id="RU362044"/>
    </source>
</evidence>
<dbReference type="Gene3D" id="3.30.750.24">
    <property type="entry name" value="STAS domain"/>
    <property type="match status" value="1"/>
</dbReference>
<dbReference type="InterPro" id="IPR036513">
    <property type="entry name" value="STAS_dom_sf"/>
</dbReference>
<feature type="domain" description="STAS" evidence="2">
    <location>
        <begin position="33"/>
        <end position="114"/>
    </location>
</feature>
<keyword evidence="4" id="KW-1185">Reference proteome</keyword>
<dbReference type="PANTHER" id="PTHR30188:SF3">
    <property type="entry name" value="ABC TRANSPORTER PERMEASE"/>
    <property type="match status" value="1"/>
</dbReference>
<dbReference type="NCBIfam" id="TIGR00056">
    <property type="entry name" value="MlaE family lipid ABC transporter permease subunit"/>
    <property type="match status" value="1"/>
</dbReference>
<dbReference type="Pfam" id="PF13466">
    <property type="entry name" value="STAS_2"/>
    <property type="match status" value="1"/>
</dbReference>
<keyword evidence="1" id="KW-0997">Cell inner membrane</keyword>
<keyword evidence="1" id="KW-0812">Transmembrane</keyword>
<proteinExistence type="inferred from homology"/>
<evidence type="ECO:0000313" key="3">
    <source>
        <dbReference type="EMBL" id="SEP56803.1"/>
    </source>
</evidence>
<dbReference type="InterPro" id="IPR030802">
    <property type="entry name" value="Permease_MalE"/>
</dbReference>
<keyword evidence="1" id="KW-0472">Membrane</keyword>
<comment type="subcellular location">
    <subcellularLocation>
        <location evidence="1">Cell inner membrane</location>
        <topology evidence="1">Multi-pass membrane protein</topology>
    </subcellularLocation>
</comment>
<dbReference type="PROSITE" id="PS50801">
    <property type="entry name" value="STAS"/>
    <property type="match status" value="1"/>
</dbReference>
<dbReference type="EMBL" id="FOFO01000001">
    <property type="protein sequence ID" value="SEP56803.1"/>
    <property type="molecule type" value="Genomic_DNA"/>
</dbReference>
<sequence>MINGLPRRFRVLMDKKTSVNQDSAQLDVASGPNGECMLVLSGRLDAYTVGPLWSHARDLLIRYSGQPVQVDLAAVAYCDGAGVALLLDLLRQPRDPAAPVALANVPPKVAQLLEPFDAQALAAPPPDRSPPGLRQRLGEGVHDLGRDLYNHVVFVGEATAALFHGLIHPSRVRWKDALRIAQEAGVNALPIVALIAFLMGVILAFQSAVAMKQFGAEIFVANLVALSLFRELGPLMTAILLAGRSASAFAAEIGTMKVNEELNALTTMGLDPVRFLVVTRVMAAVIVAPLLTIFADLVGLMGGALVMMTFDVPLVAFMNQVSQAVSPSDFLGGLFKAAVFGLVIAGVGCLRGLETRTGASAVGVSTTRAVVSAIILIVVLDGLFAVIFFHLGI</sequence>
<feature type="transmembrane region" description="Helical" evidence="1">
    <location>
        <begin position="370"/>
        <end position="391"/>
    </location>
</feature>
<dbReference type="AlphaFoldDB" id="A0A1H8YXK4"/>